<proteinExistence type="predicted"/>
<sequence length="71" mass="8059">MLFFSSRSRLQHGLSFRNYLGEIFENIRGFFTIHICDGEEEQKPCEGTEFASDASTIATGSCQCVKHQHQS</sequence>
<gene>
    <name evidence="1" type="ORF">TELCIR_22814</name>
</gene>
<organism evidence="1 2">
    <name type="scientific">Teladorsagia circumcincta</name>
    <name type="common">Brown stomach worm</name>
    <name type="synonym">Ostertagia circumcincta</name>
    <dbReference type="NCBI Taxonomy" id="45464"/>
    <lineage>
        <taxon>Eukaryota</taxon>
        <taxon>Metazoa</taxon>
        <taxon>Ecdysozoa</taxon>
        <taxon>Nematoda</taxon>
        <taxon>Chromadorea</taxon>
        <taxon>Rhabditida</taxon>
        <taxon>Rhabditina</taxon>
        <taxon>Rhabditomorpha</taxon>
        <taxon>Strongyloidea</taxon>
        <taxon>Trichostrongylidae</taxon>
        <taxon>Teladorsagia</taxon>
    </lineage>
</organism>
<accession>A0A2G9TCV2</accession>
<reference evidence="1 2" key="1">
    <citation type="submission" date="2015-09" db="EMBL/GenBank/DDBJ databases">
        <title>Draft genome of the parasitic nematode Teladorsagia circumcincta isolate WARC Sus (inbred).</title>
        <authorList>
            <person name="Mitreva M."/>
        </authorList>
    </citation>
    <scope>NUCLEOTIDE SEQUENCE [LARGE SCALE GENOMIC DNA]</scope>
    <source>
        <strain evidence="1 2">S</strain>
    </source>
</reference>
<evidence type="ECO:0000313" key="1">
    <source>
        <dbReference type="EMBL" id="PIO55797.1"/>
    </source>
</evidence>
<dbReference type="AlphaFoldDB" id="A0A2G9TCV2"/>
<dbReference type="Proteomes" id="UP000230423">
    <property type="component" value="Unassembled WGS sequence"/>
</dbReference>
<evidence type="ECO:0000313" key="2">
    <source>
        <dbReference type="Proteomes" id="UP000230423"/>
    </source>
</evidence>
<keyword evidence="2" id="KW-1185">Reference proteome</keyword>
<protein>
    <submittedName>
        <fullName evidence="1">Uncharacterized protein</fullName>
    </submittedName>
</protein>
<name>A0A2G9TCV2_TELCI</name>
<dbReference type="EMBL" id="KZ384174">
    <property type="protein sequence ID" value="PIO55797.1"/>
    <property type="molecule type" value="Genomic_DNA"/>
</dbReference>